<dbReference type="EMBL" id="DRXG01000007">
    <property type="protein sequence ID" value="HHN51776.1"/>
    <property type="molecule type" value="Genomic_DNA"/>
</dbReference>
<dbReference type="SMART" id="SM01389">
    <property type="entry name" value="Spt4"/>
    <property type="match status" value="1"/>
</dbReference>
<dbReference type="SUPFAM" id="SSF63393">
    <property type="entry name" value="RNA polymerase subunits"/>
    <property type="match status" value="1"/>
</dbReference>
<keyword evidence="2" id="KW-0805">Transcription regulation</keyword>
<evidence type="ECO:0000313" key="5">
    <source>
        <dbReference type="EMBL" id="HGN90559.1"/>
    </source>
</evidence>
<dbReference type="HAMAP" id="MF_00949">
    <property type="entry name" value="Spt4_arch"/>
    <property type="match status" value="1"/>
</dbReference>
<feature type="domain" description="Spt4/RpoE2 zinc finger" evidence="3">
    <location>
        <begin position="5"/>
        <end position="63"/>
    </location>
</feature>
<dbReference type="NCBIfam" id="NF041664">
    <property type="entry name" value="RNAP_arch_Epp"/>
    <property type="match status" value="1"/>
</dbReference>
<dbReference type="PANTHER" id="PTHR40704">
    <property type="entry name" value="TRANSCRIPTION ELONGATION FACTOR SPT4"/>
    <property type="match status" value="1"/>
</dbReference>
<dbReference type="GO" id="GO:0006355">
    <property type="term" value="P:regulation of DNA-templated transcription"/>
    <property type="evidence" value="ECO:0007669"/>
    <property type="project" value="UniProtKB-UniRule"/>
</dbReference>
<evidence type="ECO:0000313" key="4">
    <source>
        <dbReference type="EMBL" id="HGL40661.1"/>
    </source>
</evidence>
<dbReference type="InterPro" id="IPR022800">
    <property type="entry name" value="Spt4/RpoE2_Znf"/>
</dbReference>
<name>A0A7C4E0F7_CALS0</name>
<dbReference type="EMBL" id="DTCM01000038">
    <property type="protein sequence ID" value="HGL40661.1"/>
    <property type="molecule type" value="Genomic_DNA"/>
</dbReference>
<sequence length="63" mass="6819">MSAKPRACRNCRRIVVGKTCDVCGSSNLSTSYSGLVIILDVENSEIAKELGIRKSGRYAVKVD</sequence>
<evidence type="ECO:0000259" key="3">
    <source>
        <dbReference type="SMART" id="SM01389"/>
    </source>
</evidence>
<dbReference type="EMBL" id="DTAD01000060">
    <property type="protein sequence ID" value="HGN90559.1"/>
    <property type="molecule type" value="Genomic_DNA"/>
</dbReference>
<feature type="binding site" evidence="2">
    <location>
        <position position="23"/>
    </location>
    <ligand>
        <name>Zn(2+)</name>
        <dbReference type="ChEBI" id="CHEBI:29105"/>
    </ligand>
</feature>
<dbReference type="GO" id="GO:0008270">
    <property type="term" value="F:zinc ion binding"/>
    <property type="evidence" value="ECO:0007669"/>
    <property type="project" value="UniProtKB-UniRule"/>
</dbReference>
<evidence type="ECO:0000256" key="2">
    <source>
        <dbReference type="HAMAP-Rule" id="MF_00949"/>
    </source>
</evidence>
<dbReference type="InterPro" id="IPR029040">
    <property type="entry name" value="RPABC4/Spt4"/>
</dbReference>
<keyword evidence="2" id="KW-0479">Metal-binding</keyword>
<comment type="caution">
    <text evidence="5">The sequence shown here is derived from an EMBL/GenBank/DDBJ whole genome shotgun (WGS) entry which is preliminary data.</text>
</comment>
<dbReference type="InterPro" id="IPR007178">
    <property type="entry name" value="Spt4_arch"/>
</dbReference>
<keyword evidence="2" id="KW-0862">Zinc</keyword>
<keyword evidence="5" id="KW-0240">DNA-directed RNA polymerase</keyword>
<reference evidence="5" key="1">
    <citation type="journal article" date="2020" name="mSystems">
        <title>Genome- and Community-Level Interaction Insights into Carbon Utilization and Element Cycling Functions of Hydrothermarchaeota in Hydrothermal Sediment.</title>
        <authorList>
            <person name="Zhou Z."/>
            <person name="Liu Y."/>
            <person name="Xu W."/>
            <person name="Pan J."/>
            <person name="Luo Z.H."/>
            <person name="Li M."/>
        </authorList>
    </citation>
    <scope>NUCLEOTIDE SEQUENCE [LARGE SCALE GENOMIC DNA]</scope>
    <source>
        <strain evidence="6">SpSt-1073</strain>
        <strain evidence="5">SpSt-613</strain>
        <strain evidence="4">SpSt-669</strain>
    </source>
</reference>
<protein>
    <recommendedName>
        <fullName evidence="2">Transcription elongation factor Spt4</fullName>
    </recommendedName>
</protein>
<dbReference type="Pfam" id="PF06093">
    <property type="entry name" value="Spt4"/>
    <property type="match status" value="1"/>
</dbReference>
<dbReference type="InterPro" id="IPR038589">
    <property type="entry name" value="Spt4_dom_sf"/>
</dbReference>
<accession>A0A7C4E0F7</accession>
<gene>
    <name evidence="2" type="primary">spt4</name>
    <name evidence="6" type="ORF">ENM30_00525</name>
    <name evidence="5" type="ORF">ENT82_05465</name>
    <name evidence="4" type="ORF">ENU43_03225</name>
</gene>
<proteinExistence type="inferred from homology"/>
<feature type="binding site" evidence="2">
    <location>
        <position position="11"/>
    </location>
    <ligand>
        <name>Zn(2+)</name>
        <dbReference type="ChEBI" id="CHEBI:29105"/>
    </ligand>
</feature>
<feature type="binding site" evidence="2">
    <location>
        <position position="8"/>
    </location>
    <ligand>
        <name>Zn(2+)</name>
        <dbReference type="ChEBI" id="CHEBI:29105"/>
    </ligand>
</feature>
<comment type="subunit">
    <text evidence="2">Heterodimer composed of Spt4 and Spt5.</text>
</comment>
<dbReference type="PANTHER" id="PTHR40704:SF1">
    <property type="entry name" value="TRANSCRIPTION ELONGATION FACTOR SPT4"/>
    <property type="match status" value="1"/>
</dbReference>
<dbReference type="Gene3D" id="2.20.28.90">
    <property type="match status" value="1"/>
</dbReference>
<dbReference type="AlphaFoldDB" id="A0A7C4E0F7"/>
<organism evidence="5">
    <name type="scientific">Caldiarchaeum subterraneum</name>
    <dbReference type="NCBI Taxonomy" id="311458"/>
    <lineage>
        <taxon>Archaea</taxon>
        <taxon>Nitrososphaerota</taxon>
        <taxon>Candidatus Caldarchaeales</taxon>
        <taxon>Candidatus Caldarchaeaceae</taxon>
        <taxon>Candidatus Caldarchaeum</taxon>
    </lineage>
</organism>
<evidence type="ECO:0000313" key="6">
    <source>
        <dbReference type="EMBL" id="HHN51776.1"/>
    </source>
</evidence>
<dbReference type="GO" id="GO:0000428">
    <property type="term" value="C:DNA-directed RNA polymerase complex"/>
    <property type="evidence" value="ECO:0007669"/>
    <property type="project" value="UniProtKB-KW"/>
</dbReference>
<comment type="function">
    <text evidence="2">Stimulates transcription elongation.</text>
</comment>
<keyword evidence="1 2" id="KW-0804">Transcription</keyword>
<evidence type="ECO:0000256" key="1">
    <source>
        <dbReference type="ARBA" id="ARBA00023163"/>
    </source>
</evidence>
<comment type="similarity">
    <text evidence="2">Belongs to the archaeal Spt4 family.</text>
</comment>
<feature type="binding site" evidence="2">
    <location>
        <position position="20"/>
    </location>
    <ligand>
        <name>Zn(2+)</name>
        <dbReference type="ChEBI" id="CHEBI:29105"/>
    </ligand>
</feature>